<accession>A0ABR2ZFF9</accession>
<organism evidence="1 2">
    <name type="scientific">Marasmius tenuissimus</name>
    <dbReference type="NCBI Taxonomy" id="585030"/>
    <lineage>
        <taxon>Eukaryota</taxon>
        <taxon>Fungi</taxon>
        <taxon>Dikarya</taxon>
        <taxon>Basidiomycota</taxon>
        <taxon>Agaricomycotina</taxon>
        <taxon>Agaricomycetes</taxon>
        <taxon>Agaricomycetidae</taxon>
        <taxon>Agaricales</taxon>
        <taxon>Marasmiineae</taxon>
        <taxon>Marasmiaceae</taxon>
        <taxon>Marasmius</taxon>
    </lineage>
</organism>
<evidence type="ECO:0000313" key="2">
    <source>
        <dbReference type="Proteomes" id="UP001437256"/>
    </source>
</evidence>
<protein>
    <recommendedName>
        <fullName evidence="3">C2H2-type domain-containing protein</fullName>
    </recommendedName>
</protein>
<evidence type="ECO:0008006" key="3">
    <source>
        <dbReference type="Google" id="ProtNLM"/>
    </source>
</evidence>
<dbReference type="EMBL" id="JBBXMP010000194">
    <property type="protein sequence ID" value="KAL0060070.1"/>
    <property type="molecule type" value="Genomic_DNA"/>
</dbReference>
<sequence>MSIILQRQWIEQSVDDCICPNCHKMFNTTYSRNTHLRQSATCKYWMWYLKTWQIEEPSITTNVEDLSSRPQDFGHAADDFEVENGIFDWIDTAMDLEIGEAGPGPTTVKANQGLKRMLGRLPHSLNVAESQWYSEPHKLGGQVIRMGTTLYERWRTRFARDEEDTLVDNDNKNKLYSPFASRLDWQIAQWAIQETVGQGAFDRLLKIPGVLEHLQLSFKNLQQLNKIVDSIPARGSVWQSKEFRFKDALEDKTFAVRYWDPLKAIKALWGDSSLAEHLVHKPLKVFADAKKLKRSYSEMWTGKWWWAMQSQLKQREATIAPVMLATDKTQLTQFSSSSLVLRWLAEMVLSDKFTRLCLLTWPTIQNKMGVIDFAKIATSSVPRYVKRCMEQGVSGVVDKPFWTDFWGTDIYLTLTPDVLHQLYRGVFKDLVNWCQLILSEDELNSRVRCLPGAMGARQFNKGWSALSQISGSERKHMTKLLLACLVGSAMAGKAIKACHVILDFIYLAQFAFHDEDSLGRM</sequence>
<evidence type="ECO:0000313" key="1">
    <source>
        <dbReference type="EMBL" id="KAL0060070.1"/>
    </source>
</evidence>
<gene>
    <name evidence="1" type="ORF">AAF712_013146</name>
</gene>
<keyword evidence="2" id="KW-1185">Reference proteome</keyword>
<name>A0ABR2ZFF9_9AGAR</name>
<proteinExistence type="predicted"/>
<dbReference type="Proteomes" id="UP001437256">
    <property type="component" value="Unassembled WGS sequence"/>
</dbReference>
<dbReference type="InterPro" id="IPR041078">
    <property type="entry name" value="Plavaka"/>
</dbReference>
<comment type="caution">
    <text evidence="1">The sequence shown here is derived from an EMBL/GenBank/DDBJ whole genome shotgun (WGS) entry which is preliminary data.</text>
</comment>
<reference evidence="1 2" key="1">
    <citation type="submission" date="2024-05" db="EMBL/GenBank/DDBJ databases">
        <title>A draft genome resource for the thread blight pathogen Marasmius tenuissimus strain MS-2.</title>
        <authorList>
            <person name="Yulfo-Soto G.E."/>
            <person name="Baruah I.K."/>
            <person name="Amoako-Attah I."/>
            <person name="Bukari Y."/>
            <person name="Meinhardt L.W."/>
            <person name="Bailey B.A."/>
            <person name="Cohen S.P."/>
        </authorList>
    </citation>
    <scope>NUCLEOTIDE SEQUENCE [LARGE SCALE GENOMIC DNA]</scope>
    <source>
        <strain evidence="1 2">MS-2</strain>
    </source>
</reference>
<dbReference type="Pfam" id="PF18759">
    <property type="entry name" value="Plavaka"/>
    <property type="match status" value="2"/>
</dbReference>